<evidence type="ECO:0000313" key="2">
    <source>
        <dbReference type="Proteomes" id="UP001497453"/>
    </source>
</evidence>
<reference evidence="2" key="1">
    <citation type="submission" date="2024-04" db="EMBL/GenBank/DDBJ databases">
        <authorList>
            <person name="Shaw F."/>
            <person name="Minotto A."/>
        </authorList>
    </citation>
    <scope>NUCLEOTIDE SEQUENCE [LARGE SCALE GENOMIC DNA]</scope>
</reference>
<name>A0ABP1CSZ5_9APHY</name>
<sequence length="599" mass="66775">MSSASASEDELRRDIAVYTWILSGIKGPGIPIVPSKHVNRNLSAAQHIVTLLTTGTSRTPDTGNQISAASVLAATVAHLPNRNITRVVFTCNAYLDDPTEIIQVKAVTPTSNAQDVLENWYTRPPGKYYEDVLAVLRAFRDGTLSGVYLAGFKGLVFRRVYPKLALRMSLGTKIWGTHPIDIIGDYPVEKLQISFPFTIELRVSGPVGRLKKRYNICHDKIAGGWRYLVTKENVGIWIRAFVEAYYEASTVLTAAMVPGTEISTRSDFVALILGLDVVHAIIRSKLLDHLLVDEGLSSVLDIARRRAELTQGIEATAGIYVADETMDNTYDDPDEAATNTYAEFNESPGHQLLRYLKTIIAWNAAIWSLTRPGHLPYDLEAYYVNLPKPAIAHSAMSACCKTIQHSIIESLKTEGMDDATVSDQFDRLVQNKKIGDERAITTVLHAETGLMSLACLLHSGSSLLQSQDTLHLDTNVTLALSEAFSTIILPIGVEKKCCWCCWKFYQFCQEMQAKKAYPEFQLLGSHMTIFPWYPPQHAPSEFLKRLRDELVEVLKTVLRISSLETSHFSQTSAESPGEYEWVDIEDEEIAIKFLTRSVK</sequence>
<proteinExistence type="predicted"/>
<keyword evidence="2" id="KW-1185">Reference proteome</keyword>
<gene>
    <name evidence="1" type="ORF">GFSPODELE1_LOCUS1859</name>
</gene>
<accession>A0ABP1CSZ5</accession>
<organism evidence="1 2">
    <name type="scientific">Somion occarium</name>
    <dbReference type="NCBI Taxonomy" id="3059160"/>
    <lineage>
        <taxon>Eukaryota</taxon>
        <taxon>Fungi</taxon>
        <taxon>Dikarya</taxon>
        <taxon>Basidiomycota</taxon>
        <taxon>Agaricomycotina</taxon>
        <taxon>Agaricomycetes</taxon>
        <taxon>Polyporales</taxon>
        <taxon>Cerrenaceae</taxon>
        <taxon>Somion</taxon>
    </lineage>
</organism>
<dbReference type="Proteomes" id="UP001497453">
    <property type="component" value="Chromosome 10"/>
</dbReference>
<dbReference type="EMBL" id="OZ037953">
    <property type="protein sequence ID" value="CAL1697799.1"/>
    <property type="molecule type" value="Genomic_DNA"/>
</dbReference>
<protein>
    <submittedName>
        <fullName evidence="1">Uncharacterized protein</fullName>
    </submittedName>
</protein>
<evidence type="ECO:0000313" key="1">
    <source>
        <dbReference type="EMBL" id="CAL1697799.1"/>
    </source>
</evidence>